<feature type="domain" description="Glycoside hydrolase family 38 N-terminal" evidence="6">
    <location>
        <begin position="29"/>
        <end position="342"/>
    </location>
</feature>
<dbReference type="Gene3D" id="2.60.40.1180">
    <property type="entry name" value="Golgi alpha-mannosidase II"/>
    <property type="match status" value="1"/>
</dbReference>
<dbReference type="InterPro" id="IPR027291">
    <property type="entry name" value="Glyco_hydro_38_N_sf"/>
</dbReference>
<evidence type="ECO:0000313" key="8">
    <source>
        <dbReference type="EMBL" id="KAK1346075.1"/>
    </source>
</evidence>
<dbReference type="GO" id="GO:0005764">
    <property type="term" value="C:lysosome"/>
    <property type="evidence" value="ECO:0007669"/>
    <property type="project" value="TreeGrafter"/>
</dbReference>
<dbReference type="AlphaFoldDB" id="A0AA40IAN2"/>
<keyword evidence="5" id="KW-0732">Signal</keyword>
<sequence length="1061" mass="119516">MGLPRWLPLFAQLVALPLSGTWAQDTIRVFVVPHSHMDVGWLYTVQESMRVYAASVYTTVVRELALREHRRFIAVEQEYFRLWWDQMASRTQKLQVRELLAHGRLEFVSGGQVMPDEAVTHVDDQILQLTEGHGFLYETFGVRPQFSWQADAFGASATTPTLFALAGFNAHVISRIDYELKEAMVHAKEMQFVWRGSRSLAEQQEIFTHVLDYYGYCTVGYSWEGDAPFPARLQDMAYTNLNDPVTVHNIETYLESFVLSVKLRASWYRTPHILWPWGCDRKFFNAGMQFANMDLLLSFINTHSSQLGITVEYATLSSYFQAVHAHNATWDVRGHQDFLPYSSGVAGVDRLLRLPQPAQGAGEAGQRAAARGGVHVHALHVAPPGRRLDPGWALKQLQKLRWAVSEVQHHDGITGTQAVQVRDMFVGHLRAGVQAVLRLMASIVLGRPRDSPGSEPEGHLAAVYNPLAWTVTTLINLTVSVTHVTVTDESGHPVEAQVQRSKEIPHKYDLYVLTTIPGLSYRYYSIRPTEQAPDGKQAPSATMTVTSELDLKPRKLRTRPRGQNLVSVKNDCYTVFLDSDTNLMHSIWERWNNRTVSVTQEFLEYTVNGDSNDGPVSDNYVFLPKGPADPAWEAVRVQIERGRLLTEIRQYFYRTLDAKEHTYAIYSRLAHVPPARELLCGRLEQELRVGPLEVNREAILRTSTDLHSLRVLHSDSNAFQMQRRLPRDYLAHAISRNYYPMVQSAYIEDSRSRLVLLSEQAHGVSSQGDGEVEVLLHRRLWNNLELTQYFNVSLKDPSIVRPVFWLLLGPPSMTTRLRPRSGLALQHRPVVVLGRLTEADSKRPVARQQEAVTLPPSLHLQILSIPGWNYSSDHTEHLQNLQKGFPRKARADLRRVLLRLQHLYEVGEHRVLSRPVTVNLKSVLRGLGTLVAVEERSLTGTWSVNSLQRWRWRTRNAAPGPAPRKALSECSAEAAGQGFGTRETTGPDAPAARTDGREDSAPLPSCRLVVSPHTHSSACIRRSQSQDVVPGRGRSHSDQCPRRAGPVGLTEATSVNRGSAV</sequence>
<dbReference type="InterPro" id="IPR013780">
    <property type="entry name" value="Glyco_hydro_b"/>
</dbReference>
<dbReference type="Gene3D" id="3.20.110.10">
    <property type="entry name" value="Glycoside hydrolase 38, N terminal domain"/>
    <property type="match status" value="1"/>
</dbReference>
<dbReference type="InterPro" id="IPR000602">
    <property type="entry name" value="Glyco_hydro_38_N"/>
</dbReference>
<dbReference type="FunFam" id="3.20.110.10:FF:000004">
    <property type="entry name" value="Alpha-mannosidase"/>
    <property type="match status" value="1"/>
</dbReference>
<evidence type="ECO:0000256" key="5">
    <source>
        <dbReference type="SAM" id="SignalP"/>
    </source>
</evidence>
<organism evidence="8 9">
    <name type="scientific">Cnephaeus nilssonii</name>
    <name type="common">Northern bat</name>
    <name type="synonym">Eptesicus nilssonii</name>
    <dbReference type="NCBI Taxonomy" id="3371016"/>
    <lineage>
        <taxon>Eukaryota</taxon>
        <taxon>Metazoa</taxon>
        <taxon>Chordata</taxon>
        <taxon>Craniata</taxon>
        <taxon>Vertebrata</taxon>
        <taxon>Euteleostomi</taxon>
        <taxon>Mammalia</taxon>
        <taxon>Eutheria</taxon>
        <taxon>Laurasiatheria</taxon>
        <taxon>Chiroptera</taxon>
        <taxon>Yangochiroptera</taxon>
        <taxon>Vespertilionidae</taxon>
        <taxon>Cnephaeus</taxon>
    </lineage>
</organism>
<proteinExistence type="inferred from homology"/>
<dbReference type="GO" id="GO:0030246">
    <property type="term" value="F:carbohydrate binding"/>
    <property type="evidence" value="ECO:0007669"/>
    <property type="project" value="InterPro"/>
</dbReference>
<dbReference type="Gene3D" id="2.70.98.30">
    <property type="entry name" value="Golgi alpha-mannosidase II, domain 4"/>
    <property type="match status" value="1"/>
</dbReference>
<dbReference type="InterPro" id="IPR050843">
    <property type="entry name" value="Glycosyl_Hydrlase_38"/>
</dbReference>
<comment type="similarity">
    <text evidence="2">Belongs to the glycosyl hydrolase 38 family.</text>
</comment>
<comment type="caution">
    <text evidence="8">The sequence shown here is derived from an EMBL/GenBank/DDBJ whole genome shotgun (WGS) entry which is preliminary data.</text>
</comment>
<dbReference type="PANTHER" id="PTHR11607:SF28">
    <property type="entry name" value="EPIDIDYMIS-SPECIFIC ALPHA-MANNOSIDASE"/>
    <property type="match status" value="1"/>
</dbReference>
<evidence type="ECO:0000259" key="6">
    <source>
        <dbReference type="Pfam" id="PF01074"/>
    </source>
</evidence>
<protein>
    <recommendedName>
        <fullName evidence="10">Alpha-mannosidase</fullName>
    </recommendedName>
</protein>
<gene>
    <name evidence="8" type="ORF">QTO34_008544</name>
</gene>
<evidence type="ECO:0000256" key="1">
    <source>
        <dbReference type="ARBA" id="ARBA00001947"/>
    </source>
</evidence>
<feature type="compositionally biased region" description="Polar residues" evidence="4">
    <location>
        <begin position="1051"/>
        <end position="1061"/>
    </location>
</feature>
<dbReference type="Gene3D" id="2.60.40.1360">
    <property type="match status" value="1"/>
</dbReference>
<evidence type="ECO:0000256" key="4">
    <source>
        <dbReference type="SAM" id="MobiDB-lite"/>
    </source>
</evidence>
<dbReference type="GO" id="GO:0006013">
    <property type="term" value="P:mannose metabolic process"/>
    <property type="evidence" value="ECO:0007669"/>
    <property type="project" value="InterPro"/>
</dbReference>
<dbReference type="Pfam" id="PF07748">
    <property type="entry name" value="Glyco_hydro_38C"/>
    <property type="match status" value="1"/>
</dbReference>
<evidence type="ECO:0000259" key="7">
    <source>
        <dbReference type="Pfam" id="PF07748"/>
    </source>
</evidence>
<feature type="compositionally biased region" description="Polar residues" evidence="4">
    <location>
        <begin position="1013"/>
        <end position="1027"/>
    </location>
</feature>
<dbReference type="Proteomes" id="UP001177744">
    <property type="component" value="Unassembled WGS sequence"/>
</dbReference>
<dbReference type="Gene3D" id="1.20.1270.50">
    <property type="entry name" value="Glycoside hydrolase family 38, central domain"/>
    <property type="match status" value="1"/>
</dbReference>
<dbReference type="InterPro" id="IPR037094">
    <property type="entry name" value="Glyco_hydro_38_cen_sf"/>
</dbReference>
<feature type="chain" id="PRO_5041309837" description="Alpha-mannosidase" evidence="5">
    <location>
        <begin position="24"/>
        <end position="1061"/>
    </location>
</feature>
<dbReference type="InterPro" id="IPR011013">
    <property type="entry name" value="Gal_mutarotase_sf_dom"/>
</dbReference>
<evidence type="ECO:0000256" key="2">
    <source>
        <dbReference type="ARBA" id="ARBA00009792"/>
    </source>
</evidence>
<comment type="cofactor">
    <cofactor evidence="1">
        <name>Zn(2+)</name>
        <dbReference type="ChEBI" id="CHEBI:29105"/>
    </cofactor>
</comment>
<feature type="signal peptide" evidence="5">
    <location>
        <begin position="1"/>
        <end position="23"/>
    </location>
</feature>
<dbReference type="FunFam" id="2.70.98.30:FF:000005">
    <property type="entry name" value="Alpha-mannosidase"/>
    <property type="match status" value="1"/>
</dbReference>
<evidence type="ECO:0008006" key="10">
    <source>
        <dbReference type="Google" id="ProtNLM"/>
    </source>
</evidence>
<dbReference type="EMBL" id="JAULJE010000002">
    <property type="protein sequence ID" value="KAK1346075.1"/>
    <property type="molecule type" value="Genomic_DNA"/>
</dbReference>
<evidence type="ECO:0000313" key="9">
    <source>
        <dbReference type="Proteomes" id="UP001177744"/>
    </source>
</evidence>
<dbReference type="GO" id="GO:0004559">
    <property type="term" value="F:alpha-mannosidase activity"/>
    <property type="evidence" value="ECO:0007669"/>
    <property type="project" value="InterPro"/>
</dbReference>
<feature type="region of interest" description="Disordered" evidence="4">
    <location>
        <begin position="956"/>
        <end position="1061"/>
    </location>
</feature>
<keyword evidence="3" id="KW-0862">Zinc</keyword>
<dbReference type="SUPFAM" id="SSF88713">
    <property type="entry name" value="Glycoside hydrolase/deacetylase"/>
    <property type="match status" value="1"/>
</dbReference>
<reference evidence="8" key="1">
    <citation type="submission" date="2023-06" db="EMBL/GenBank/DDBJ databases">
        <title>Reference genome for the Northern bat (Eptesicus nilssonii), a most northern bat species.</title>
        <authorList>
            <person name="Laine V.N."/>
            <person name="Pulliainen A.T."/>
            <person name="Lilley T.M."/>
        </authorList>
    </citation>
    <scope>NUCLEOTIDE SEQUENCE</scope>
    <source>
        <strain evidence="8">BLF_Eptnil</strain>
        <tissue evidence="8">Kidney</tissue>
    </source>
</reference>
<dbReference type="InterPro" id="IPR011682">
    <property type="entry name" value="Glyco_hydro_38_C"/>
</dbReference>
<dbReference type="InterPro" id="IPR011330">
    <property type="entry name" value="Glyco_hydro/deAcase_b/a-brl"/>
</dbReference>
<dbReference type="SUPFAM" id="SSF74650">
    <property type="entry name" value="Galactose mutarotase-like"/>
    <property type="match status" value="1"/>
</dbReference>
<feature type="domain" description="Glycosyl hydrolase family 38 C-terminal" evidence="7">
    <location>
        <begin position="569"/>
        <end position="780"/>
    </location>
</feature>
<evidence type="ECO:0000256" key="3">
    <source>
        <dbReference type="ARBA" id="ARBA00022833"/>
    </source>
</evidence>
<accession>A0AA40IAN2</accession>
<name>A0AA40IAN2_CNENI</name>
<dbReference type="Pfam" id="PF01074">
    <property type="entry name" value="Glyco_hydro_38N"/>
    <property type="match status" value="1"/>
</dbReference>
<dbReference type="PANTHER" id="PTHR11607">
    <property type="entry name" value="ALPHA-MANNOSIDASE"/>
    <property type="match status" value="1"/>
</dbReference>
<keyword evidence="9" id="KW-1185">Reference proteome</keyword>